<keyword evidence="2" id="KW-1185">Reference proteome</keyword>
<organism evidence="1 2">
    <name type="scientific">Dactylosporangium fulvum</name>
    <dbReference type="NCBI Taxonomy" id="53359"/>
    <lineage>
        <taxon>Bacteria</taxon>
        <taxon>Bacillati</taxon>
        <taxon>Actinomycetota</taxon>
        <taxon>Actinomycetes</taxon>
        <taxon>Micromonosporales</taxon>
        <taxon>Micromonosporaceae</taxon>
        <taxon>Dactylosporangium</taxon>
    </lineage>
</organism>
<protein>
    <submittedName>
        <fullName evidence="1">Uncharacterized protein</fullName>
    </submittedName>
</protein>
<evidence type="ECO:0000313" key="1">
    <source>
        <dbReference type="EMBL" id="UWP86632.1"/>
    </source>
</evidence>
<accession>A0ABY5W956</accession>
<gene>
    <name evidence="1" type="ORF">Dfulv_21280</name>
</gene>
<evidence type="ECO:0000313" key="2">
    <source>
        <dbReference type="Proteomes" id="UP001059617"/>
    </source>
</evidence>
<dbReference type="InterPro" id="IPR011990">
    <property type="entry name" value="TPR-like_helical_dom_sf"/>
</dbReference>
<reference evidence="1" key="1">
    <citation type="submission" date="2021-04" db="EMBL/GenBank/DDBJ databases">
        <authorList>
            <person name="Hartkoorn R.C."/>
            <person name="Beaudoing E."/>
            <person name="Hot D."/>
        </authorList>
    </citation>
    <scope>NUCLEOTIDE SEQUENCE</scope>
    <source>
        <strain evidence="1">NRRL B-16292</strain>
    </source>
</reference>
<dbReference type="RefSeq" id="WP_259865995.1">
    <property type="nucleotide sequence ID" value="NZ_BAAAST010000003.1"/>
</dbReference>
<dbReference type="Gene3D" id="1.25.40.10">
    <property type="entry name" value="Tetratricopeptide repeat domain"/>
    <property type="match status" value="1"/>
</dbReference>
<dbReference type="SUPFAM" id="SSF48452">
    <property type="entry name" value="TPR-like"/>
    <property type="match status" value="1"/>
</dbReference>
<dbReference type="Proteomes" id="UP001059617">
    <property type="component" value="Chromosome"/>
</dbReference>
<dbReference type="EMBL" id="CP073720">
    <property type="protein sequence ID" value="UWP86632.1"/>
    <property type="molecule type" value="Genomic_DNA"/>
</dbReference>
<sequence>MGPVTDEANLLSTDPHAASELLTKAISLDRYNEELYRKAMQARHALHDADGITTLLRALTKALKDLDAEPADSTVDLAAQLRTSLSDHDGRN</sequence>
<reference evidence="1" key="2">
    <citation type="submission" date="2022-09" db="EMBL/GenBank/DDBJ databases">
        <title>Biosynthetic gene clusters of Dactylosporangioum fulvum.</title>
        <authorList>
            <person name="Caradec T."/>
        </authorList>
    </citation>
    <scope>NUCLEOTIDE SEQUENCE</scope>
    <source>
        <strain evidence="1">NRRL B-16292</strain>
    </source>
</reference>
<proteinExistence type="predicted"/>
<name>A0ABY5W956_9ACTN</name>